<accession>A0A537LQI9</accession>
<dbReference type="Gene3D" id="3.30.70.1070">
    <property type="entry name" value="Sporulation related repeat"/>
    <property type="match status" value="1"/>
</dbReference>
<dbReference type="AlphaFoldDB" id="A0A537LQI9"/>
<dbReference type="InterPro" id="IPR001119">
    <property type="entry name" value="SLH_dom"/>
</dbReference>
<evidence type="ECO:0000313" key="3">
    <source>
        <dbReference type="EMBL" id="TMJ10256.1"/>
    </source>
</evidence>
<dbReference type="PANTHER" id="PTHR40446:SF2">
    <property type="entry name" value="N-ACETYLGLUCOSAMINE-1-PHOSPHODIESTER ALPHA-N-ACETYLGLUCOSAMINIDASE"/>
    <property type="match status" value="1"/>
</dbReference>
<dbReference type="Proteomes" id="UP000318661">
    <property type="component" value="Unassembled WGS sequence"/>
</dbReference>
<evidence type="ECO:0000259" key="1">
    <source>
        <dbReference type="PROSITE" id="PS51272"/>
    </source>
</evidence>
<reference evidence="3 4" key="1">
    <citation type="journal article" date="2019" name="Nat. Microbiol.">
        <title>Mediterranean grassland soil C-N compound turnover is dependent on rainfall and depth, and is mediated by genomically divergent microorganisms.</title>
        <authorList>
            <person name="Diamond S."/>
            <person name="Andeer P.F."/>
            <person name="Li Z."/>
            <person name="Crits-Christoph A."/>
            <person name="Burstein D."/>
            <person name="Anantharaman K."/>
            <person name="Lane K.R."/>
            <person name="Thomas B.C."/>
            <person name="Pan C."/>
            <person name="Northen T.R."/>
            <person name="Banfield J.F."/>
        </authorList>
    </citation>
    <scope>NUCLEOTIDE SEQUENCE [LARGE SCALE GENOMIC DNA]</scope>
    <source>
        <strain evidence="3">NP_2</strain>
    </source>
</reference>
<dbReference type="PROSITE" id="PS51272">
    <property type="entry name" value="SLH"/>
    <property type="match status" value="2"/>
</dbReference>
<feature type="domain" description="SLH" evidence="1">
    <location>
        <begin position="109"/>
        <end position="167"/>
    </location>
</feature>
<dbReference type="SUPFAM" id="SSF110997">
    <property type="entry name" value="Sporulation related repeat"/>
    <property type="match status" value="1"/>
</dbReference>
<dbReference type="InterPro" id="IPR036680">
    <property type="entry name" value="SPOR-like_sf"/>
</dbReference>
<feature type="domain" description="SLH" evidence="1">
    <location>
        <begin position="45"/>
        <end position="108"/>
    </location>
</feature>
<dbReference type="PANTHER" id="PTHR40446">
    <property type="entry name" value="N-ACETYLGLUCOSAMINE-1-PHOSPHODIESTER ALPHA-N-ACETYLGLUCOSAMINIDASE"/>
    <property type="match status" value="1"/>
</dbReference>
<dbReference type="PROSITE" id="PS51724">
    <property type="entry name" value="SPOR"/>
    <property type="match status" value="1"/>
</dbReference>
<dbReference type="Pfam" id="PF05036">
    <property type="entry name" value="SPOR"/>
    <property type="match status" value="1"/>
</dbReference>
<gene>
    <name evidence="3" type="ORF">E6G99_01075</name>
</gene>
<proteinExistence type="predicted"/>
<dbReference type="InterPro" id="IPR018711">
    <property type="entry name" value="NAGPA"/>
</dbReference>
<dbReference type="Pfam" id="PF09992">
    <property type="entry name" value="NAGPA"/>
    <property type="match status" value="1"/>
</dbReference>
<sequence length="700" mass="75049">MEDTTRALGVKGRHRRRPNRIPRTMRVVAIVVLIAAAAAELPAWAQPPGPVDIRGHWAEDRIQFLFRRNIVDLFPDQTFHPDEQITRGEFIKWLVLSSGLPLRPGRDVTFGDVPPAHPLFPFIDAAAAFGLLPRTPNFLPSEPMRRADAVVLAVKALGYASEASGLQSWPLPYDDTALLPDLTRGAIAIVLVADPPLLQEPLALSFRPSGPMTRAEASSLLGLGLLAAEQGLRLQYTVPVTRGADLRIEKRGVLHTLPVWRVQIGAFVSEENADRLADSIRARGLPAFIDFQDGYYKIRVGSFGTVVEAMLAKEQLAADGFPTWVIQTVPDFDALPGPFRTAALIVDRRAGLRIRPASGDGQRMRRMRTSEIARRTGALAATNGGFFGTSGDPLGCLMVAGEIFSEPDPQRSCAGFTDDGVILFDRVHFEASVTTPAGNVSIDGVNRDRRADELLLYQPSFDQSTHTNAFGAEAVISGGVVTTVIDLRGNAVIPRDGFVLSGHGRSRQWILQMLQPGTPVSVTLRFAPESGDARWEHVVHAVGGGPRLLIKGQIAGSEGLPATLVEHRHPRTAIGVLGDGRILLLVVDGRQPPHSLGMTIAELAMELQRLGAVEAMNLDGGGSSTMVVAGRIVNMPSDEAGERPVASALVVLPPQSGGDRYPSARNLRASSGVSISRARSGGISTVATCVGYVAMTCLAP</sequence>
<evidence type="ECO:0000313" key="4">
    <source>
        <dbReference type="Proteomes" id="UP000318661"/>
    </source>
</evidence>
<comment type="caution">
    <text evidence="3">The sequence shown here is derived from an EMBL/GenBank/DDBJ whole genome shotgun (WGS) entry which is preliminary data.</text>
</comment>
<feature type="domain" description="SPOR" evidence="2">
    <location>
        <begin position="254"/>
        <end position="328"/>
    </location>
</feature>
<name>A0A537LQI9_9BACT</name>
<dbReference type="InterPro" id="IPR007730">
    <property type="entry name" value="SPOR-like_dom"/>
</dbReference>
<evidence type="ECO:0000259" key="2">
    <source>
        <dbReference type="PROSITE" id="PS51724"/>
    </source>
</evidence>
<evidence type="ECO:0008006" key="5">
    <source>
        <dbReference type="Google" id="ProtNLM"/>
    </source>
</evidence>
<dbReference type="EMBL" id="VBAJ01000017">
    <property type="protein sequence ID" value="TMJ10256.1"/>
    <property type="molecule type" value="Genomic_DNA"/>
</dbReference>
<dbReference type="Pfam" id="PF00395">
    <property type="entry name" value="SLH"/>
    <property type="match status" value="2"/>
</dbReference>
<protein>
    <recommendedName>
        <fullName evidence="5">SPOR domain-containing protein</fullName>
    </recommendedName>
</protein>
<organism evidence="3 4">
    <name type="scientific">Candidatus Segetimicrobium genomatis</name>
    <dbReference type="NCBI Taxonomy" id="2569760"/>
    <lineage>
        <taxon>Bacteria</taxon>
        <taxon>Bacillati</taxon>
        <taxon>Candidatus Sysuimicrobiota</taxon>
        <taxon>Candidatus Sysuimicrobiia</taxon>
        <taxon>Candidatus Sysuimicrobiales</taxon>
        <taxon>Candidatus Segetimicrobiaceae</taxon>
        <taxon>Candidatus Segetimicrobium</taxon>
    </lineage>
</organism>
<dbReference type="GO" id="GO:0042834">
    <property type="term" value="F:peptidoglycan binding"/>
    <property type="evidence" value="ECO:0007669"/>
    <property type="project" value="InterPro"/>
</dbReference>